<dbReference type="Gene3D" id="2.20.70.10">
    <property type="match status" value="1"/>
</dbReference>
<feature type="region of interest" description="Disordered" evidence="1">
    <location>
        <begin position="57"/>
        <end position="78"/>
    </location>
</feature>
<evidence type="ECO:0000313" key="4">
    <source>
        <dbReference type="Proteomes" id="UP000244722"/>
    </source>
</evidence>
<feature type="region of interest" description="Disordered" evidence="1">
    <location>
        <begin position="1"/>
        <end position="26"/>
    </location>
</feature>
<dbReference type="AlphaFoldDB" id="A0A2T6ZKK4"/>
<dbReference type="Proteomes" id="UP000244722">
    <property type="component" value="Unassembled WGS sequence"/>
</dbReference>
<dbReference type="InterPro" id="IPR001202">
    <property type="entry name" value="WW_dom"/>
</dbReference>
<feature type="region of interest" description="Disordered" evidence="1">
    <location>
        <begin position="214"/>
        <end position="243"/>
    </location>
</feature>
<gene>
    <name evidence="3" type="ORF">B9Z19DRAFT_1067028</name>
</gene>
<dbReference type="InterPro" id="IPR036020">
    <property type="entry name" value="WW_dom_sf"/>
</dbReference>
<sequence length="243" mass="26229">MGKKANAQAPETNTGNKQTYAHLPGPPSPVIPEGWVAQYDPAYQRFYYVNLATQRSQWEKPPGTANASTTEAASNEDSNACYQTALPPNLVSQISPPEETTTPHVCFCDRQTAEGKLQNRAGFASKISPFFKCGSSRSELRQQNQPLAYYSPQIAHPQVAYMPQQMSSGMATLGSAALGAGVGLLAGMALENAISSHGDDRYEQGFEDGVEYVRENRSGALEQLEEESIQSEGTDPAGFDEAN</sequence>
<evidence type="ECO:0000256" key="1">
    <source>
        <dbReference type="SAM" id="MobiDB-lite"/>
    </source>
</evidence>
<dbReference type="STRING" id="42251.A0A2T6ZKK4"/>
<proteinExistence type="predicted"/>
<dbReference type="SUPFAM" id="SSF51045">
    <property type="entry name" value="WW domain"/>
    <property type="match status" value="1"/>
</dbReference>
<keyword evidence="4" id="KW-1185">Reference proteome</keyword>
<reference evidence="3 4" key="1">
    <citation type="submission" date="2017-04" db="EMBL/GenBank/DDBJ databases">
        <title>Draft genome sequence of Tuber borchii Vittad., a whitish edible truffle.</title>
        <authorList>
            <consortium name="DOE Joint Genome Institute"/>
            <person name="Murat C."/>
            <person name="Kuo A."/>
            <person name="Barry K.W."/>
            <person name="Clum A."/>
            <person name="Dockter R.B."/>
            <person name="Fauchery L."/>
            <person name="Iotti M."/>
            <person name="Kohler A."/>
            <person name="Labutti K."/>
            <person name="Lindquist E.A."/>
            <person name="Lipzen A."/>
            <person name="Ohm R.A."/>
            <person name="Wang M."/>
            <person name="Grigoriev I.V."/>
            <person name="Zambonelli A."/>
            <person name="Martin F.M."/>
        </authorList>
    </citation>
    <scope>NUCLEOTIDE SEQUENCE [LARGE SCALE GENOMIC DNA]</scope>
    <source>
        <strain evidence="3 4">Tbo3840</strain>
    </source>
</reference>
<dbReference type="OrthoDB" id="2530521at2759"/>
<dbReference type="Pfam" id="PF00397">
    <property type="entry name" value="WW"/>
    <property type="match status" value="1"/>
</dbReference>
<protein>
    <recommendedName>
        <fullName evidence="2">WW domain-containing protein</fullName>
    </recommendedName>
</protein>
<dbReference type="CDD" id="cd00201">
    <property type="entry name" value="WW"/>
    <property type="match status" value="1"/>
</dbReference>
<dbReference type="SMART" id="SM00456">
    <property type="entry name" value="WW"/>
    <property type="match status" value="1"/>
</dbReference>
<dbReference type="EMBL" id="NESQ01000208">
    <property type="protein sequence ID" value="PUU75986.1"/>
    <property type="molecule type" value="Genomic_DNA"/>
</dbReference>
<dbReference type="PROSITE" id="PS50020">
    <property type="entry name" value="WW_DOMAIN_2"/>
    <property type="match status" value="1"/>
</dbReference>
<name>A0A2T6ZKK4_TUBBO</name>
<evidence type="ECO:0000259" key="2">
    <source>
        <dbReference type="PROSITE" id="PS50020"/>
    </source>
</evidence>
<organism evidence="3 4">
    <name type="scientific">Tuber borchii</name>
    <name type="common">White truffle</name>
    <dbReference type="NCBI Taxonomy" id="42251"/>
    <lineage>
        <taxon>Eukaryota</taxon>
        <taxon>Fungi</taxon>
        <taxon>Dikarya</taxon>
        <taxon>Ascomycota</taxon>
        <taxon>Pezizomycotina</taxon>
        <taxon>Pezizomycetes</taxon>
        <taxon>Pezizales</taxon>
        <taxon>Tuberaceae</taxon>
        <taxon>Tuber</taxon>
    </lineage>
</organism>
<comment type="caution">
    <text evidence="3">The sequence shown here is derived from an EMBL/GenBank/DDBJ whole genome shotgun (WGS) entry which is preliminary data.</text>
</comment>
<accession>A0A2T6ZKK4</accession>
<feature type="compositionally biased region" description="Low complexity" evidence="1">
    <location>
        <begin position="64"/>
        <end position="76"/>
    </location>
</feature>
<feature type="compositionally biased region" description="Polar residues" evidence="1">
    <location>
        <begin position="9"/>
        <end position="19"/>
    </location>
</feature>
<feature type="domain" description="WW" evidence="2">
    <location>
        <begin position="29"/>
        <end position="63"/>
    </location>
</feature>
<evidence type="ECO:0000313" key="3">
    <source>
        <dbReference type="EMBL" id="PUU75986.1"/>
    </source>
</evidence>
<dbReference type="PROSITE" id="PS01159">
    <property type="entry name" value="WW_DOMAIN_1"/>
    <property type="match status" value="1"/>
</dbReference>